<feature type="domain" description="Glutamine amidotransferase" evidence="10">
    <location>
        <begin position="305"/>
        <end position="539"/>
    </location>
</feature>
<name>A0ABU3KJ15_9BURK</name>
<dbReference type="Gene3D" id="3.40.50.300">
    <property type="entry name" value="P-loop containing nucleotide triphosphate hydrolases"/>
    <property type="match status" value="1"/>
</dbReference>
<feature type="binding site" evidence="9">
    <location>
        <position position="356"/>
    </location>
    <ligand>
        <name>L-glutamine</name>
        <dbReference type="ChEBI" id="CHEBI:58359"/>
    </ligand>
</feature>
<comment type="subunit">
    <text evidence="9">Homotetramer.</text>
</comment>
<dbReference type="EC" id="6.3.4.2" evidence="9"/>
<dbReference type="RefSeq" id="WP_313876163.1">
    <property type="nucleotide sequence ID" value="NZ_JAVBIJ010000001.1"/>
</dbReference>
<feature type="active site" evidence="9">
    <location>
        <position position="520"/>
    </location>
</feature>
<evidence type="ECO:0000256" key="4">
    <source>
        <dbReference type="ARBA" id="ARBA00022741"/>
    </source>
</evidence>
<dbReference type="Pfam" id="PF06418">
    <property type="entry name" value="CTP_synth_N"/>
    <property type="match status" value="1"/>
</dbReference>
<feature type="region of interest" description="Amidoligase domain" evidence="9">
    <location>
        <begin position="1"/>
        <end position="270"/>
    </location>
</feature>
<dbReference type="InterPro" id="IPR029062">
    <property type="entry name" value="Class_I_gatase-like"/>
</dbReference>
<keyword evidence="9" id="KW-0479">Metal-binding</keyword>
<keyword evidence="9" id="KW-0460">Magnesium</keyword>
<feature type="binding site" evidence="9">
    <location>
        <begin position="191"/>
        <end position="196"/>
    </location>
    <ligand>
        <name>UTP</name>
        <dbReference type="ChEBI" id="CHEBI:46398"/>
    </ligand>
</feature>
<dbReference type="Proteomes" id="UP001321700">
    <property type="component" value="Unassembled WGS sequence"/>
</dbReference>
<dbReference type="CDD" id="cd01746">
    <property type="entry name" value="GATase1_CTP_Synthase"/>
    <property type="match status" value="1"/>
</dbReference>
<proteinExistence type="inferred from homology"/>
<feature type="binding site" evidence="9">
    <location>
        <position position="407"/>
    </location>
    <ligand>
        <name>L-glutamine</name>
        <dbReference type="ChEBI" id="CHEBI:58359"/>
    </ligand>
</feature>
<keyword evidence="3 9" id="KW-0436">Ligase</keyword>
<evidence type="ECO:0000256" key="3">
    <source>
        <dbReference type="ARBA" id="ARBA00022598"/>
    </source>
</evidence>
<reference evidence="12 13" key="1">
    <citation type="submission" date="2023-08" db="EMBL/GenBank/DDBJ databases">
        <title>Rhodoferax potami sp. nov. and Rhodoferax mekongensis sp. nov., isolated from the Mekong River in Thailand.</title>
        <authorList>
            <person name="Kitikhun S."/>
            <person name="Charoenyingcharoen P."/>
            <person name="Siriarchawattana P."/>
            <person name="Likhitrattanapisal S."/>
            <person name="Nilsakha T."/>
            <person name="Chanpet A."/>
            <person name="Rattanawaree P."/>
            <person name="Ingsriswang S."/>
        </authorList>
    </citation>
    <scope>NUCLEOTIDE SEQUENCE [LARGE SCALE GENOMIC DNA]</scope>
    <source>
        <strain evidence="12 13">TBRC 17660</strain>
    </source>
</reference>
<feature type="binding site" evidence="9">
    <location>
        <begin position="191"/>
        <end position="196"/>
    </location>
    <ligand>
        <name>CTP</name>
        <dbReference type="ChEBI" id="CHEBI:37563"/>
        <note>allosteric inhibitor</note>
    </ligand>
</feature>
<feature type="binding site" evidence="9">
    <location>
        <position position="71"/>
    </location>
    <ligand>
        <name>ATP</name>
        <dbReference type="ChEBI" id="CHEBI:30616"/>
    </ligand>
</feature>
<dbReference type="NCBIfam" id="NF003792">
    <property type="entry name" value="PRK05380.1"/>
    <property type="match status" value="1"/>
</dbReference>
<dbReference type="EMBL" id="JAVBIK010000001">
    <property type="protein sequence ID" value="MDT7517722.1"/>
    <property type="molecule type" value="Genomic_DNA"/>
</dbReference>
<keyword evidence="7 9" id="KW-0665">Pyrimidine biosynthesis</keyword>
<comment type="similarity">
    <text evidence="2 9">Belongs to the CTP synthase family.</text>
</comment>
<dbReference type="HAMAP" id="MF_01227">
    <property type="entry name" value="PyrG"/>
    <property type="match status" value="1"/>
</dbReference>
<evidence type="ECO:0000256" key="6">
    <source>
        <dbReference type="ARBA" id="ARBA00022962"/>
    </source>
</evidence>
<evidence type="ECO:0000256" key="5">
    <source>
        <dbReference type="ARBA" id="ARBA00022840"/>
    </source>
</evidence>
<feature type="binding site" evidence="9">
    <location>
        <position position="227"/>
    </location>
    <ligand>
        <name>CTP</name>
        <dbReference type="ChEBI" id="CHEBI:37563"/>
        <note>allosteric inhibitor</note>
    </ligand>
</feature>
<dbReference type="SUPFAM" id="SSF52317">
    <property type="entry name" value="Class I glutamine amidotransferase-like"/>
    <property type="match status" value="1"/>
</dbReference>
<comment type="caution">
    <text evidence="9">Lacks conserved residue(s) required for the propagation of feature annotation.</text>
</comment>
<comment type="activity regulation">
    <text evidence="9">Allosterically activated by GTP, when glutamine is the substrate; GTP has no effect on the reaction when ammonia is the substrate. The allosteric effector GTP functions by stabilizing the protein conformation that binds the tetrahedral intermediate(s) formed during glutamine hydrolysis. Inhibited by the product CTP, via allosteric rather than competitive inhibition.</text>
</comment>
<feature type="binding site" evidence="9">
    <location>
        <position position="227"/>
    </location>
    <ligand>
        <name>UTP</name>
        <dbReference type="ChEBI" id="CHEBI:46398"/>
    </ligand>
</feature>
<evidence type="ECO:0000259" key="11">
    <source>
        <dbReference type="Pfam" id="PF06418"/>
    </source>
</evidence>
<organism evidence="12 13">
    <name type="scientific">Rhodoferax potami</name>
    <dbReference type="NCBI Taxonomy" id="3068338"/>
    <lineage>
        <taxon>Bacteria</taxon>
        <taxon>Pseudomonadati</taxon>
        <taxon>Pseudomonadota</taxon>
        <taxon>Betaproteobacteria</taxon>
        <taxon>Burkholderiales</taxon>
        <taxon>Comamonadaceae</taxon>
        <taxon>Rhodoferax</taxon>
    </lineage>
</organism>
<feature type="binding site" evidence="9">
    <location>
        <position position="71"/>
    </location>
    <ligand>
        <name>Mg(2+)</name>
        <dbReference type="ChEBI" id="CHEBI:18420"/>
    </ligand>
</feature>
<feature type="binding site" evidence="9">
    <location>
        <begin position="384"/>
        <end position="387"/>
    </location>
    <ligand>
        <name>L-glutamine</name>
        <dbReference type="ChEBI" id="CHEBI:58359"/>
    </ligand>
</feature>
<feature type="binding site" evidence="9">
    <location>
        <begin position="151"/>
        <end position="153"/>
    </location>
    <ligand>
        <name>CTP</name>
        <dbReference type="ChEBI" id="CHEBI:37563"/>
        <note>allosteric inhibitor</note>
    </ligand>
</feature>
<keyword evidence="6 9" id="KW-0315">Glutamine amidotransferase</keyword>
<comment type="function">
    <text evidence="9">Catalyzes the ATP-dependent amination of UTP to CTP with either L-glutamine or ammonia as the source of nitrogen. Regulates intracellular CTP levels through interactions with the four ribonucleotide triphosphates.</text>
</comment>
<feature type="binding site" evidence="9">
    <location>
        <position position="473"/>
    </location>
    <ligand>
        <name>L-glutamine</name>
        <dbReference type="ChEBI" id="CHEBI:58359"/>
    </ligand>
</feature>
<dbReference type="PANTHER" id="PTHR11550">
    <property type="entry name" value="CTP SYNTHASE"/>
    <property type="match status" value="1"/>
</dbReference>
<dbReference type="PROSITE" id="PS51273">
    <property type="entry name" value="GATASE_TYPE_1"/>
    <property type="match status" value="1"/>
</dbReference>
<dbReference type="NCBIfam" id="TIGR00337">
    <property type="entry name" value="PyrG"/>
    <property type="match status" value="1"/>
</dbReference>
<keyword evidence="4 9" id="KW-0547">Nucleotide-binding</keyword>
<evidence type="ECO:0000256" key="7">
    <source>
        <dbReference type="ARBA" id="ARBA00022975"/>
    </source>
</evidence>
<comment type="caution">
    <text evidence="12">The sequence shown here is derived from an EMBL/GenBank/DDBJ whole genome shotgun (WGS) entry which is preliminary data.</text>
</comment>
<evidence type="ECO:0000256" key="1">
    <source>
        <dbReference type="ARBA" id="ARBA00005171"/>
    </source>
</evidence>
<comment type="pathway">
    <text evidence="1 9">Pyrimidine metabolism; CTP biosynthesis via de novo pathway; CTP from UDP: step 2/2.</text>
</comment>
<dbReference type="Gene3D" id="3.40.50.880">
    <property type="match status" value="1"/>
</dbReference>
<evidence type="ECO:0000259" key="10">
    <source>
        <dbReference type="Pfam" id="PF00117"/>
    </source>
</evidence>
<evidence type="ECO:0000256" key="2">
    <source>
        <dbReference type="ARBA" id="ARBA00007533"/>
    </source>
</evidence>
<dbReference type="Pfam" id="PF00117">
    <property type="entry name" value="GATase"/>
    <property type="match status" value="1"/>
</dbReference>
<comment type="catalytic activity">
    <reaction evidence="9">
        <text>UTP + NH4(+) + ATP = CTP + ADP + phosphate + 2 H(+)</text>
        <dbReference type="Rhea" id="RHEA:16597"/>
        <dbReference type="ChEBI" id="CHEBI:15378"/>
        <dbReference type="ChEBI" id="CHEBI:28938"/>
        <dbReference type="ChEBI" id="CHEBI:30616"/>
        <dbReference type="ChEBI" id="CHEBI:37563"/>
        <dbReference type="ChEBI" id="CHEBI:43474"/>
        <dbReference type="ChEBI" id="CHEBI:46398"/>
        <dbReference type="ChEBI" id="CHEBI:456216"/>
    </reaction>
</comment>
<feature type="binding site" evidence="9">
    <location>
        <position position="144"/>
    </location>
    <ligand>
        <name>Mg(2+)</name>
        <dbReference type="ChEBI" id="CHEBI:18420"/>
    </ligand>
</feature>
<feature type="active site" evidence="9">
    <location>
        <position position="522"/>
    </location>
</feature>
<dbReference type="PANTHER" id="PTHR11550:SF0">
    <property type="entry name" value="CTP SYNTHASE-RELATED"/>
    <property type="match status" value="1"/>
</dbReference>
<protein>
    <recommendedName>
        <fullName evidence="9">CTP synthase</fullName>
        <ecNumber evidence="9">6.3.4.2</ecNumber>
    </recommendedName>
    <alternativeName>
        <fullName evidence="9">Cytidine 5'-triphosphate synthase</fullName>
    </alternativeName>
    <alternativeName>
        <fullName evidence="9">Cytidine triphosphate synthetase</fullName>
        <shortName evidence="9">CTP synthetase</shortName>
        <shortName evidence="9">CTPS</shortName>
    </alternativeName>
    <alternativeName>
        <fullName evidence="9">UTP--ammonia ligase</fullName>
    </alternativeName>
</protein>
<evidence type="ECO:0000313" key="12">
    <source>
        <dbReference type="EMBL" id="MDT7517722.1"/>
    </source>
</evidence>
<feature type="active site" description="Nucleophile; for glutamine hydrolysis" evidence="9">
    <location>
        <position position="383"/>
    </location>
</feature>
<dbReference type="SUPFAM" id="SSF52540">
    <property type="entry name" value="P-loop containing nucleoside triphosphate hydrolases"/>
    <property type="match status" value="1"/>
</dbReference>
<feature type="binding site" evidence="9">
    <location>
        <position position="13"/>
    </location>
    <ligand>
        <name>CTP</name>
        <dbReference type="ChEBI" id="CHEBI:37563"/>
        <note>allosteric inhibitor</note>
    </ligand>
</feature>
<comment type="catalytic activity">
    <reaction evidence="9">
        <text>L-glutamine + H2O = L-glutamate + NH4(+)</text>
        <dbReference type="Rhea" id="RHEA:15889"/>
        <dbReference type="ChEBI" id="CHEBI:15377"/>
        <dbReference type="ChEBI" id="CHEBI:28938"/>
        <dbReference type="ChEBI" id="CHEBI:29985"/>
        <dbReference type="ChEBI" id="CHEBI:58359"/>
    </reaction>
</comment>
<feature type="binding site" evidence="9">
    <location>
        <begin position="14"/>
        <end position="19"/>
    </location>
    <ligand>
        <name>ATP</name>
        <dbReference type="ChEBI" id="CHEBI:30616"/>
    </ligand>
</feature>
<dbReference type="InterPro" id="IPR017456">
    <property type="entry name" value="CTP_synthase_N"/>
</dbReference>
<dbReference type="GO" id="GO:0003883">
    <property type="term" value="F:CTP synthase activity"/>
    <property type="evidence" value="ECO:0007669"/>
    <property type="project" value="UniProtKB-EC"/>
</dbReference>
<sequence>MTKFVFVTGGVVSSLGKGIASASLAAILESRGLTVTLIKLDPYLNVDPGTMSPLQHGEVFVTDDGAETDLDLGHYERFIETRMRKTNNFTTGQIYKSVLDKERRGDYLGKTVQVIPHVTNEIQEFVKRGARFGEPDAVDVAIVEIGGTVGDIESLPFLEAVRQMSLKLGPNNSAFVHLSYLPWIAAAGELKTKPTQHTAKQLREIGIQADVLLCRADRPIPDEERAKISLFSNVPEWGVISMWDVDTIYKVPRMLHEQGLDGLICDKLRLNTPPASLKRWDDLVYATEHPQGEVTIAMVGKYVDLTDSYKSVNEALRHAGMKNHVRVKIEHVDSETIEASTANQLAKYDAILVPGGFGKRGIEGKISTARFARENKVPYLGICLGMQVATIEFARHVAGLTDANSTEFDPESPNPVIALITEWKDADGTIKTRDVNSDLGGTMRLGAQSSDVAKNTLAHKIYGDVVTERHRHRYEANVNYLDTLRASGLVISALTQREQLTEIVELPESVHPWYVGVQFHPEFKSTPWNGHPLFNAFIKAAVEHQNGGKSLKAVA</sequence>
<evidence type="ECO:0000313" key="13">
    <source>
        <dbReference type="Proteomes" id="UP001321700"/>
    </source>
</evidence>
<feature type="binding site" evidence="9">
    <location>
        <position position="245"/>
    </location>
    <ligand>
        <name>ATP</name>
        <dbReference type="ChEBI" id="CHEBI:30616"/>
    </ligand>
</feature>
<evidence type="ECO:0000256" key="8">
    <source>
        <dbReference type="ARBA" id="ARBA00047781"/>
    </source>
</evidence>
<evidence type="ECO:0000256" key="9">
    <source>
        <dbReference type="HAMAP-Rule" id="MF_01227"/>
    </source>
</evidence>
<comment type="catalytic activity">
    <reaction evidence="8 9">
        <text>UTP + L-glutamine + ATP + H2O = CTP + L-glutamate + ADP + phosphate + 2 H(+)</text>
        <dbReference type="Rhea" id="RHEA:26426"/>
        <dbReference type="ChEBI" id="CHEBI:15377"/>
        <dbReference type="ChEBI" id="CHEBI:15378"/>
        <dbReference type="ChEBI" id="CHEBI:29985"/>
        <dbReference type="ChEBI" id="CHEBI:30616"/>
        <dbReference type="ChEBI" id="CHEBI:37563"/>
        <dbReference type="ChEBI" id="CHEBI:43474"/>
        <dbReference type="ChEBI" id="CHEBI:46398"/>
        <dbReference type="ChEBI" id="CHEBI:58359"/>
        <dbReference type="ChEBI" id="CHEBI:456216"/>
        <dbReference type="EC" id="6.3.4.2"/>
    </reaction>
</comment>
<dbReference type="CDD" id="cd03113">
    <property type="entry name" value="CTPS_N"/>
    <property type="match status" value="1"/>
</dbReference>
<dbReference type="InterPro" id="IPR033828">
    <property type="entry name" value="GATase1_CTP_Synthase"/>
</dbReference>
<dbReference type="InterPro" id="IPR027417">
    <property type="entry name" value="P-loop_NTPase"/>
</dbReference>
<keyword evidence="5 9" id="KW-0067">ATP-binding</keyword>
<dbReference type="InterPro" id="IPR017926">
    <property type="entry name" value="GATASE"/>
</dbReference>
<keyword evidence="13" id="KW-1185">Reference proteome</keyword>
<feature type="domain" description="CTP synthase N-terminal" evidence="11">
    <location>
        <begin position="3"/>
        <end position="270"/>
    </location>
</feature>
<accession>A0ABU3KJ15</accession>
<gene>
    <name evidence="9" type="primary">pyrG</name>
    <name evidence="12" type="ORF">RAE19_03040</name>
</gene>
<dbReference type="InterPro" id="IPR004468">
    <property type="entry name" value="CTP_synthase"/>
</dbReference>
<comment type="miscellaneous">
    <text evidence="9">CTPSs have evolved a hybrid strategy for distinguishing between UTP and CTP. The overlapping regions of the product feedback inhibitory and substrate sites recognize a common feature in both compounds, the triphosphate moiety. To differentiate isosteric substrate and product pyrimidine rings, an additional pocket far from the expected kinase/ligase catalytic site, specifically recognizes the cytosine and ribose portions of the product inhibitor.</text>
</comment>
<feature type="binding site" evidence="9">
    <location>
        <position position="13"/>
    </location>
    <ligand>
        <name>UTP</name>
        <dbReference type="ChEBI" id="CHEBI:46398"/>
    </ligand>
</feature>